<organism evidence="2 3">
    <name type="scientific">Ascobolus immersus RN42</name>
    <dbReference type="NCBI Taxonomy" id="1160509"/>
    <lineage>
        <taxon>Eukaryota</taxon>
        <taxon>Fungi</taxon>
        <taxon>Dikarya</taxon>
        <taxon>Ascomycota</taxon>
        <taxon>Pezizomycotina</taxon>
        <taxon>Pezizomycetes</taxon>
        <taxon>Pezizales</taxon>
        <taxon>Ascobolaceae</taxon>
        <taxon>Ascobolus</taxon>
    </lineage>
</organism>
<reference evidence="2 3" key="1">
    <citation type="journal article" date="2018" name="Nat. Ecol. Evol.">
        <title>Pezizomycetes genomes reveal the molecular basis of ectomycorrhizal truffle lifestyle.</title>
        <authorList>
            <person name="Murat C."/>
            <person name="Payen T."/>
            <person name="Noel B."/>
            <person name="Kuo A."/>
            <person name="Morin E."/>
            <person name="Chen J."/>
            <person name="Kohler A."/>
            <person name="Krizsan K."/>
            <person name="Balestrini R."/>
            <person name="Da Silva C."/>
            <person name="Montanini B."/>
            <person name="Hainaut M."/>
            <person name="Levati E."/>
            <person name="Barry K.W."/>
            <person name="Belfiori B."/>
            <person name="Cichocki N."/>
            <person name="Clum A."/>
            <person name="Dockter R.B."/>
            <person name="Fauchery L."/>
            <person name="Guy J."/>
            <person name="Iotti M."/>
            <person name="Le Tacon F."/>
            <person name="Lindquist E.A."/>
            <person name="Lipzen A."/>
            <person name="Malagnac F."/>
            <person name="Mello A."/>
            <person name="Molinier V."/>
            <person name="Miyauchi S."/>
            <person name="Poulain J."/>
            <person name="Riccioni C."/>
            <person name="Rubini A."/>
            <person name="Sitrit Y."/>
            <person name="Splivallo R."/>
            <person name="Traeger S."/>
            <person name="Wang M."/>
            <person name="Zifcakova L."/>
            <person name="Wipf D."/>
            <person name="Zambonelli A."/>
            <person name="Paolocci F."/>
            <person name="Nowrousian M."/>
            <person name="Ottonello S."/>
            <person name="Baldrian P."/>
            <person name="Spatafora J.W."/>
            <person name="Henrissat B."/>
            <person name="Nagy L.G."/>
            <person name="Aury J.M."/>
            <person name="Wincker P."/>
            <person name="Grigoriev I.V."/>
            <person name="Bonfante P."/>
            <person name="Martin F.M."/>
        </authorList>
    </citation>
    <scope>NUCLEOTIDE SEQUENCE [LARGE SCALE GENOMIC DNA]</scope>
    <source>
        <strain evidence="2 3">RN42</strain>
    </source>
</reference>
<feature type="compositionally biased region" description="Low complexity" evidence="1">
    <location>
        <begin position="303"/>
        <end position="320"/>
    </location>
</feature>
<feature type="region of interest" description="Disordered" evidence="1">
    <location>
        <begin position="182"/>
        <end position="257"/>
    </location>
</feature>
<gene>
    <name evidence="2" type="ORF">BJ508DRAFT_366733</name>
</gene>
<evidence type="ECO:0000313" key="2">
    <source>
        <dbReference type="EMBL" id="RPA73476.1"/>
    </source>
</evidence>
<proteinExistence type="predicted"/>
<dbReference type="AlphaFoldDB" id="A0A3N4HKP1"/>
<keyword evidence="3" id="KW-1185">Reference proteome</keyword>
<dbReference type="EMBL" id="ML119820">
    <property type="protein sequence ID" value="RPA73476.1"/>
    <property type="molecule type" value="Genomic_DNA"/>
</dbReference>
<feature type="compositionally biased region" description="Polar residues" evidence="1">
    <location>
        <begin position="241"/>
        <end position="254"/>
    </location>
</feature>
<feature type="compositionally biased region" description="Low complexity" evidence="1">
    <location>
        <begin position="187"/>
        <end position="200"/>
    </location>
</feature>
<dbReference type="Proteomes" id="UP000275078">
    <property type="component" value="Unassembled WGS sequence"/>
</dbReference>
<name>A0A3N4HKP1_ASCIM</name>
<feature type="compositionally biased region" description="Basic and acidic residues" evidence="1">
    <location>
        <begin position="223"/>
        <end position="238"/>
    </location>
</feature>
<feature type="region of interest" description="Disordered" evidence="1">
    <location>
        <begin position="284"/>
        <end position="374"/>
    </location>
</feature>
<accession>A0A3N4HKP1</accession>
<evidence type="ECO:0000256" key="1">
    <source>
        <dbReference type="SAM" id="MobiDB-lite"/>
    </source>
</evidence>
<protein>
    <submittedName>
        <fullName evidence="2">Uncharacterized protein</fullName>
    </submittedName>
</protein>
<evidence type="ECO:0000313" key="3">
    <source>
        <dbReference type="Proteomes" id="UP000275078"/>
    </source>
</evidence>
<sequence>MTSSLGNFGADRLHVYIPNLHSFPPRSVDSSNNTNHNKFLRLPQGRKTDQSKAKMPARVICCIDCGFLYNEVGNESHSSDCPQGWPTATLAITPSANVPPVNIRVFRATDSNFYCPVAGCRFRERNANTFKRHCEIISVPGGHPHPEPIILKSEIKVADKSQIYDYKPTALPTSSFFSRFTTPISPQPASESTTTQSTAAKLRPAAPLSTLNPQSAATPPADRPVKKEALPTPIKEEASTVPASSVGVTPNSASIPPPLARADVLLPQKKVSAPFVRSKYRNTVARVSPAPDDDLNTSNGSSTTPAPATRPTEPARPADTPVHRDAEPTSQRKTVTPPPSTKATNASPPPSTEAVNAPDTPAVEPAVPSADKAHQVETAVLATQQQPESSNKRKAPGSTAIEAMKESLLAQYRKQVHAEMMRTMVNPDALPDLEESAKRMENFKAWFENGMRMLEETEKRD</sequence>